<evidence type="ECO:0000313" key="4">
    <source>
        <dbReference type="Proteomes" id="UP000799438"/>
    </source>
</evidence>
<keyword evidence="1" id="KW-0732">Signal</keyword>
<feature type="signal peptide" evidence="1">
    <location>
        <begin position="1"/>
        <end position="16"/>
    </location>
</feature>
<name>A0A6A6BTX2_9PEZI</name>
<dbReference type="Proteomes" id="UP000799438">
    <property type="component" value="Unassembled WGS sequence"/>
</dbReference>
<feature type="domain" description="DUF7707" evidence="2">
    <location>
        <begin position="20"/>
        <end position="124"/>
    </location>
</feature>
<feature type="chain" id="PRO_5025442186" description="DUF7707 domain-containing protein" evidence="1">
    <location>
        <begin position="17"/>
        <end position="189"/>
    </location>
</feature>
<evidence type="ECO:0000259" key="2">
    <source>
        <dbReference type="Pfam" id="PF24808"/>
    </source>
</evidence>
<proteinExistence type="predicted"/>
<accession>A0A6A6BTX2</accession>
<protein>
    <recommendedName>
        <fullName evidence="2">DUF7707 domain-containing protein</fullName>
    </recommendedName>
</protein>
<keyword evidence="4" id="KW-1185">Reference proteome</keyword>
<reference evidence="3" key="1">
    <citation type="journal article" date="2020" name="Stud. Mycol.">
        <title>101 Dothideomycetes genomes: a test case for predicting lifestyles and emergence of pathogens.</title>
        <authorList>
            <person name="Haridas S."/>
            <person name="Albert R."/>
            <person name="Binder M."/>
            <person name="Bloem J."/>
            <person name="Labutti K."/>
            <person name="Salamov A."/>
            <person name="Andreopoulos B."/>
            <person name="Baker S."/>
            <person name="Barry K."/>
            <person name="Bills G."/>
            <person name="Bluhm B."/>
            <person name="Cannon C."/>
            <person name="Castanera R."/>
            <person name="Culley D."/>
            <person name="Daum C."/>
            <person name="Ezra D."/>
            <person name="Gonzalez J."/>
            <person name="Henrissat B."/>
            <person name="Kuo A."/>
            <person name="Liang C."/>
            <person name="Lipzen A."/>
            <person name="Lutzoni F."/>
            <person name="Magnuson J."/>
            <person name="Mondo S."/>
            <person name="Nolan M."/>
            <person name="Ohm R."/>
            <person name="Pangilinan J."/>
            <person name="Park H.-J."/>
            <person name="Ramirez L."/>
            <person name="Alfaro M."/>
            <person name="Sun H."/>
            <person name="Tritt A."/>
            <person name="Yoshinaga Y."/>
            <person name="Zwiers L.-H."/>
            <person name="Turgeon B."/>
            <person name="Goodwin S."/>
            <person name="Spatafora J."/>
            <person name="Crous P."/>
            <person name="Grigoriev I."/>
        </authorList>
    </citation>
    <scope>NUCLEOTIDE SEQUENCE</scope>
    <source>
        <strain evidence="3">CBS 121167</strain>
    </source>
</reference>
<gene>
    <name evidence="3" type="ORF">K452DRAFT_282840</name>
</gene>
<organism evidence="3 4">
    <name type="scientific">Aplosporella prunicola CBS 121167</name>
    <dbReference type="NCBI Taxonomy" id="1176127"/>
    <lineage>
        <taxon>Eukaryota</taxon>
        <taxon>Fungi</taxon>
        <taxon>Dikarya</taxon>
        <taxon>Ascomycota</taxon>
        <taxon>Pezizomycotina</taxon>
        <taxon>Dothideomycetes</taxon>
        <taxon>Dothideomycetes incertae sedis</taxon>
        <taxon>Botryosphaeriales</taxon>
        <taxon>Aplosporellaceae</taxon>
        <taxon>Aplosporella</taxon>
    </lineage>
</organism>
<dbReference type="PANTHER" id="PTHR38118">
    <property type="entry name" value="ANCHORED CELL WALL PROTEIN 11-RELATED"/>
    <property type="match status" value="1"/>
</dbReference>
<dbReference type="EMBL" id="ML995475">
    <property type="protein sequence ID" value="KAF2146664.1"/>
    <property type="molecule type" value="Genomic_DNA"/>
</dbReference>
<dbReference type="InterPro" id="IPR056124">
    <property type="entry name" value="DUF7707"/>
</dbReference>
<dbReference type="RefSeq" id="XP_033402373.1">
    <property type="nucleotide sequence ID" value="XM_033539656.1"/>
</dbReference>
<dbReference type="OrthoDB" id="2439692at2759"/>
<dbReference type="PANTHER" id="PTHR38118:SF2">
    <property type="entry name" value="CDP-ALCOHOL PHOSPHATIDYLTRANSFERASE PROTEIN"/>
    <property type="match status" value="1"/>
</dbReference>
<dbReference type="GeneID" id="54297152"/>
<dbReference type="Pfam" id="PF24808">
    <property type="entry name" value="DUF7707"/>
    <property type="match status" value="1"/>
</dbReference>
<evidence type="ECO:0000313" key="3">
    <source>
        <dbReference type="EMBL" id="KAF2146664.1"/>
    </source>
</evidence>
<dbReference type="AlphaFoldDB" id="A0A6A6BTX2"/>
<sequence>MHYFSIFLQLATVASAINTNIDPDSVSISDRNQWCTSQKSACPLICLQTANNTDSTEENDCDPDTLQFSCVCSNGLSPNVSEYSETIPYFECTEYNNQCVSNCGSNNQCSYNCRANNPCGAQNPKRVNATTSASATAAATSSAETQGYGGFGDDDSKKNGASSLVVSLGANYGLAAVVGGLFAGAAVLL</sequence>
<evidence type="ECO:0000256" key="1">
    <source>
        <dbReference type="SAM" id="SignalP"/>
    </source>
</evidence>